<dbReference type="InterPro" id="IPR025714">
    <property type="entry name" value="Methyltranfer_dom"/>
</dbReference>
<protein>
    <recommendedName>
        <fullName evidence="2">Methyltransferase domain-containing protein</fullName>
    </recommendedName>
</protein>
<evidence type="ECO:0000259" key="2">
    <source>
        <dbReference type="Pfam" id="PF13383"/>
    </source>
</evidence>
<organism evidence="3">
    <name type="scientific">Prymnesium polylepis</name>
    <dbReference type="NCBI Taxonomy" id="72548"/>
    <lineage>
        <taxon>Eukaryota</taxon>
        <taxon>Haptista</taxon>
        <taxon>Haptophyta</taxon>
        <taxon>Prymnesiophyceae</taxon>
        <taxon>Prymnesiales</taxon>
        <taxon>Prymnesiaceae</taxon>
        <taxon>Prymnesium</taxon>
    </lineage>
</organism>
<proteinExistence type="predicted"/>
<dbReference type="InterPro" id="IPR026913">
    <property type="entry name" value="METTL24"/>
</dbReference>
<dbReference type="EMBL" id="HBKO01019241">
    <property type="protein sequence ID" value="CAE2220242.1"/>
    <property type="molecule type" value="Transcribed_RNA"/>
</dbReference>
<keyword evidence="1" id="KW-0732">Signal</keyword>
<feature type="domain" description="Methyltransferase" evidence="2">
    <location>
        <begin position="83"/>
        <end position="236"/>
    </location>
</feature>
<sequence length="279" mass="30611">MAWACLALLLPRTCATTVTPALSPPAMACDGAEQQVEAARVLRPGNASARSATYLGSCNQSSRQMTSHEWRAFMNLSWWSAPADASCTSIHRFGASGDGGKMICEPNTAFPTSCRIVSVGLNGETSFEEAVHAMAPHCVVDGYDGSFTGARASLAQKVPTWMNFHPTNFHLKSWMPYATNGSRVQLLKIDCETCEHSALIPWVENVCTDQVLLEFHAGINTAYPCGSMFSTPFKRASKMHALFSRLDVLYEIFHFEDNPKRAGFCGEYAMRRRQPCGAH</sequence>
<dbReference type="AlphaFoldDB" id="A0A7S4MGB0"/>
<gene>
    <name evidence="3" type="ORF">CPOL0286_LOCUS8745</name>
</gene>
<dbReference type="Pfam" id="PF13383">
    <property type="entry name" value="Methyltransf_22"/>
    <property type="match status" value="1"/>
</dbReference>
<name>A0A7S4MGB0_9EUKA</name>
<evidence type="ECO:0000313" key="3">
    <source>
        <dbReference type="EMBL" id="CAE2220242.1"/>
    </source>
</evidence>
<feature type="signal peptide" evidence="1">
    <location>
        <begin position="1"/>
        <end position="15"/>
    </location>
</feature>
<feature type="chain" id="PRO_5030707139" description="Methyltransferase domain-containing protein" evidence="1">
    <location>
        <begin position="16"/>
        <end position="279"/>
    </location>
</feature>
<dbReference type="PANTHER" id="PTHR32026">
    <property type="entry name" value="METHYLTRANSFERASE-LIKE PROTEIN 24"/>
    <property type="match status" value="1"/>
</dbReference>
<evidence type="ECO:0000256" key="1">
    <source>
        <dbReference type="SAM" id="SignalP"/>
    </source>
</evidence>
<accession>A0A7S4MGB0</accession>
<reference evidence="3" key="1">
    <citation type="submission" date="2021-01" db="EMBL/GenBank/DDBJ databases">
        <authorList>
            <person name="Corre E."/>
            <person name="Pelletier E."/>
            <person name="Niang G."/>
            <person name="Scheremetjew M."/>
            <person name="Finn R."/>
            <person name="Kale V."/>
            <person name="Holt S."/>
            <person name="Cochrane G."/>
            <person name="Meng A."/>
            <person name="Brown T."/>
            <person name="Cohen L."/>
        </authorList>
    </citation>
    <scope>NUCLEOTIDE SEQUENCE</scope>
    <source>
        <strain evidence="3">UIO037</strain>
    </source>
</reference>